<feature type="transmembrane region" description="Helical" evidence="1">
    <location>
        <begin position="12"/>
        <end position="30"/>
    </location>
</feature>
<evidence type="ECO:0008006" key="4">
    <source>
        <dbReference type="Google" id="ProtNLM"/>
    </source>
</evidence>
<gene>
    <name evidence="2" type="ORF">L3049_19545</name>
</gene>
<evidence type="ECO:0000256" key="1">
    <source>
        <dbReference type="SAM" id="Phobius"/>
    </source>
</evidence>
<keyword evidence="1" id="KW-0812">Transmembrane</keyword>
<sequence length="133" mass="15583">MIKRLYLQRLKYLIIFLIPFGIYVLGLQVYRPYIYSNGIFDYYLADTFTNIVAVPGLCFFFLIINPINKRFTSKVIIVKFFCSVIVLELLNLPFENGFDYKDIIATIIGALLTYVSWDYIVECDAEEVKNEVF</sequence>
<dbReference type="RefSeq" id="WP_275111521.1">
    <property type="nucleotide sequence ID" value="NZ_JAKJSC010000008.1"/>
</dbReference>
<evidence type="ECO:0000313" key="3">
    <source>
        <dbReference type="Proteomes" id="UP001528920"/>
    </source>
</evidence>
<accession>A0ABT5VXQ3</accession>
<keyword evidence="1" id="KW-0472">Membrane</keyword>
<dbReference type="Proteomes" id="UP001528920">
    <property type="component" value="Unassembled WGS sequence"/>
</dbReference>
<organism evidence="2 3">
    <name type="scientific">Paralabilibaculum antarcticum</name>
    <dbReference type="NCBI Taxonomy" id="2912572"/>
    <lineage>
        <taxon>Bacteria</taxon>
        <taxon>Pseudomonadati</taxon>
        <taxon>Bacteroidota</taxon>
        <taxon>Bacteroidia</taxon>
        <taxon>Marinilabiliales</taxon>
        <taxon>Marinifilaceae</taxon>
        <taxon>Paralabilibaculum</taxon>
    </lineage>
</organism>
<proteinExistence type="predicted"/>
<feature type="transmembrane region" description="Helical" evidence="1">
    <location>
        <begin position="42"/>
        <end position="64"/>
    </location>
</feature>
<name>A0ABT5VXQ3_9BACT</name>
<feature type="transmembrane region" description="Helical" evidence="1">
    <location>
        <begin position="100"/>
        <end position="120"/>
    </location>
</feature>
<keyword evidence="3" id="KW-1185">Reference proteome</keyword>
<protein>
    <recommendedName>
        <fullName evidence="4">VanZ-like domain-containing protein</fullName>
    </recommendedName>
</protein>
<dbReference type="EMBL" id="JAKJSC010000008">
    <property type="protein sequence ID" value="MDE5420191.1"/>
    <property type="molecule type" value="Genomic_DNA"/>
</dbReference>
<evidence type="ECO:0000313" key="2">
    <source>
        <dbReference type="EMBL" id="MDE5420191.1"/>
    </source>
</evidence>
<feature type="transmembrane region" description="Helical" evidence="1">
    <location>
        <begin position="76"/>
        <end position="94"/>
    </location>
</feature>
<comment type="caution">
    <text evidence="2">The sequence shown here is derived from an EMBL/GenBank/DDBJ whole genome shotgun (WGS) entry which is preliminary data.</text>
</comment>
<reference evidence="2 3" key="1">
    <citation type="submission" date="2022-01" db="EMBL/GenBank/DDBJ databases">
        <title>Labilibaculum sp. nov, a marine bacterium isolated from Antarctica.</title>
        <authorList>
            <person name="Dai W."/>
        </authorList>
    </citation>
    <scope>NUCLEOTIDE SEQUENCE [LARGE SCALE GENOMIC DNA]</scope>
    <source>
        <strain evidence="2 3">DW002</strain>
    </source>
</reference>
<keyword evidence="1" id="KW-1133">Transmembrane helix</keyword>